<dbReference type="eggNOG" id="COG0690">
    <property type="taxonomic scope" value="Bacteria"/>
</dbReference>
<feature type="compositionally biased region" description="Basic and acidic residues" evidence="10">
    <location>
        <begin position="1"/>
        <end position="12"/>
    </location>
</feature>
<feature type="transmembrane region" description="Helical" evidence="9">
    <location>
        <begin position="123"/>
        <end position="156"/>
    </location>
</feature>
<evidence type="ECO:0000313" key="12">
    <source>
        <dbReference type="Proteomes" id="UP000005845"/>
    </source>
</evidence>
<evidence type="ECO:0000256" key="8">
    <source>
        <dbReference type="ARBA" id="ARBA00023136"/>
    </source>
</evidence>
<keyword evidence="6 9" id="KW-1133">Transmembrane helix</keyword>
<feature type="compositionally biased region" description="Low complexity" evidence="10">
    <location>
        <begin position="38"/>
        <end position="47"/>
    </location>
</feature>
<keyword evidence="8 9" id="KW-0472">Membrane</keyword>
<comment type="subunit">
    <text evidence="9">Component of the Sec protein translocase complex. Heterotrimer consisting of SecY, SecE and SecG subunits. The heterotrimers can form oligomers, although 1 heterotrimer is thought to be able to translocate proteins. Interacts with the ribosome. Interacts with SecDF, and other proteins may be involved. Interacts with SecA.</text>
</comment>
<dbReference type="Gene3D" id="1.20.5.1030">
    <property type="entry name" value="Preprotein translocase secy subunit"/>
    <property type="match status" value="1"/>
</dbReference>
<sequence length="157" mass="16944">MSKRDRAARAKNDGQSTAADSAAEELETRDDAVEDADGGASDASSGDLRPTGKRSGRRRSSAGAVDTTDGDADSDGGSAVAVKERKVKKASEQSSNPFVRIWVFMQQVVSEMKKVIWPTRRETITYTIIVLVFVVVMTAFIFGIDIGFAKLVLWILG</sequence>
<dbReference type="HAMAP" id="MF_00422">
    <property type="entry name" value="SecE"/>
    <property type="match status" value="1"/>
</dbReference>
<name>H5U762_9ACTN</name>
<dbReference type="PROSITE" id="PS01067">
    <property type="entry name" value="SECE_SEC61G"/>
    <property type="match status" value="1"/>
</dbReference>
<evidence type="ECO:0000313" key="11">
    <source>
        <dbReference type="EMBL" id="GAB41550.1"/>
    </source>
</evidence>
<dbReference type="AlphaFoldDB" id="H5U762"/>
<dbReference type="InterPro" id="IPR038379">
    <property type="entry name" value="SecE_sf"/>
</dbReference>
<dbReference type="InterPro" id="IPR005807">
    <property type="entry name" value="SecE_bac"/>
</dbReference>
<comment type="function">
    <text evidence="9">Essential subunit of the Sec protein translocation channel SecYEG. Clamps together the 2 halves of SecY. May contact the channel plug during translocation.</text>
</comment>
<keyword evidence="2 9" id="KW-0813">Transport</keyword>
<dbReference type="Proteomes" id="UP000005845">
    <property type="component" value="Unassembled WGS sequence"/>
</dbReference>
<dbReference type="InterPro" id="IPR001901">
    <property type="entry name" value="Translocase_SecE/Sec61-g"/>
</dbReference>
<dbReference type="GO" id="GO:0009306">
    <property type="term" value="P:protein secretion"/>
    <property type="evidence" value="ECO:0007669"/>
    <property type="project" value="UniProtKB-UniRule"/>
</dbReference>
<comment type="caution">
    <text evidence="11">The sequence shown here is derived from an EMBL/GenBank/DDBJ whole genome shotgun (WGS) entry which is preliminary data.</text>
</comment>
<dbReference type="RefSeq" id="WP_005209143.1">
    <property type="nucleotide sequence ID" value="NZ_BAFC01000133.1"/>
</dbReference>
<evidence type="ECO:0000256" key="6">
    <source>
        <dbReference type="ARBA" id="ARBA00022989"/>
    </source>
</evidence>
<evidence type="ECO:0000256" key="9">
    <source>
        <dbReference type="HAMAP-Rule" id="MF_00422"/>
    </source>
</evidence>
<evidence type="ECO:0000256" key="1">
    <source>
        <dbReference type="ARBA" id="ARBA00004370"/>
    </source>
</evidence>
<accession>H5U762</accession>
<evidence type="ECO:0000256" key="7">
    <source>
        <dbReference type="ARBA" id="ARBA00023010"/>
    </source>
</evidence>
<keyword evidence="12" id="KW-1185">Reference proteome</keyword>
<feature type="compositionally biased region" description="Acidic residues" evidence="10">
    <location>
        <begin position="22"/>
        <end position="37"/>
    </location>
</feature>
<keyword evidence="3 9" id="KW-1003">Cell membrane</keyword>
<evidence type="ECO:0000256" key="3">
    <source>
        <dbReference type="ARBA" id="ARBA00022475"/>
    </source>
</evidence>
<evidence type="ECO:0000256" key="4">
    <source>
        <dbReference type="ARBA" id="ARBA00022692"/>
    </source>
</evidence>
<dbReference type="GO" id="GO:0006605">
    <property type="term" value="P:protein targeting"/>
    <property type="evidence" value="ECO:0007669"/>
    <property type="project" value="UniProtKB-UniRule"/>
</dbReference>
<organism evidence="11 12">
    <name type="scientific">Gordonia sputi NBRC 100414</name>
    <dbReference type="NCBI Taxonomy" id="1089453"/>
    <lineage>
        <taxon>Bacteria</taxon>
        <taxon>Bacillati</taxon>
        <taxon>Actinomycetota</taxon>
        <taxon>Actinomycetes</taxon>
        <taxon>Mycobacteriales</taxon>
        <taxon>Gordoniaceae</taxon>
        <taxon>Gordonia</taxon>
    </lineage>
</organism>
<keyword evidence="4 9" id="KW-0812">Transmembrane</keyword>
<proteinExistence type="inferred from homology"/>
<dbReference type="EMBL" id="BAFC01000133">
    <property type="protein sequence ID" value="GAB41550.1"/>
    <property type="molecule type" value="Genomic_DNA"/>
</dbReference>
<comment type="subcellular location">
    <subcellularLocation>
        <location evidence="9">Cell membrane</location>
        <topology evidence="9">Single-pass membrane protein</topology>
    </subcellularLocation>
    <subcellularLocation>
        <location evidence="1">Membrane</location>
    </subcellularLocation>
</comment>
<feature type="compositionally biased region" description="Basic residues" evidence="10">
    <location>
        <begin position="51"/>
        <end position="60"/>
    </location>
</feature>
<protein>
    <recommendedName>
        <fullName evidence="9">Protein translocase subunit SecE</fullName>
    </recommendedName>
</protein>
<dbReference type="PANTHER" id="PTHR33910:SF1">
    <property type="entry name" value="PROTEIN TRANSLOCASE SUBUNIT SECE"/>
    <property type="match status" value="1"/>
</dbReference>
<dbReference type="Pfam" id="PF00584">
    <property type="entry name" value="SecE"/>
    <property type="match status" value="1"/>
</dbReference>
<keyword evidence="7 9" id="KW-0811">Translocation</keyword>
<evidence type="ECO:0000256" key="2">
    <source>
        <dbReference type="ARBA" id="ARBA00022448"/>
    </source>
</evidence>
<evidence type="ECO:0000256" key="10">
    <source>
        <dbReference type="SAM" id="MobiDB-lite"/>
    </source>
</evidence>
<feature type="region of interest" description="Disordered" evidence="10">
    <location>
        <begin position="1"/>
        <end position="93"/>
    </location>
</feature>
<evidence type="ECO:0000256" key="5">
    <source>
        <dbReference type="ARBA" id="ARBA00022927"/>
    </source>
</evidence>
<dbReference type="GO" id="GO:0043952">
    <property type="term" value="P:protein transport by the Sec complex"/>
    <property type="evidence" value="ECO:0007669"/>
    <property type="project" value="UniProtKB-UniRule"/>
</dbReference>
<gene>
    <name evidence="9 11" type="primary">secE</name>
    <name evidence="11" type="ORF">GOSPT_135_00120</name>
</gene>
<reference evidence="11 12" key="1">
    <citation type="submission" date="2012-02" db="EMBL/GenBank/DDBJ databases">
        <title>Whole genome shotgun sequence of Gordonia sputi NBRC 100414.</title>
        <authorList>
            <person name="Yoshida I."/>
            <person name="Hosoyama A."/>
            <person name="Tsuchikane K."/>
            <person name="Katsumata H."/>
            <person name="Yamazaki S."/>
            <person name="Fujita N."/>
        </authorList>
    </citation>
    <scope>NUCLEOTIDE SEQUENCE [LARGE SCALE GENOMIC DNA]</scope>
    <source>
        <strain evidence="11 12">NBRC 100414</strain>
    </source>
</reference>
<dbReference type="GO" id="GO:0008320">
    <property type="term" value="F:protein transmembrane transporter activity"/>
    <property type="evidence" value="ECO:0007669"/>
    <property type="project" value="UniProtKB-UniRule"/>
</dbReference>
<dbReference type="NCBIfam" id="TIGR00964">
    <property type="entry name" value="secE_bact"/>
    <property type="match status" value="1"/>
</dbReference>
<keyword evidence="5 9" id="KW-0653">Protein transport</keyword>
<dbReference type="GO" id="GO:0005886">
    <property type="term" value="C:plasma membrane"/>
    <property type="evidence" value="ECO:0007669"/>
    <property type="project" value="UniProtKB-SubCell"/>
</dbReference>
<dbReference type="GO" id="GO:0065002">
    <property type="term" value="P:intracellular protein transmembrane transport"/>
    <property type="evidence" value="ECO:0007669"/>
    <property type="project" value="UniProtKB-UniRule"/>
</dbReference>
<comment type="similarity">
    <text evidence="9">Belongs to the SecE/SEC61-gamma family.</text>
</comment>
<dbReference type="PANTHER" id="PTHR33910">
    <property type="entry name" value="PROTEIN TRANSLOCASE SUBUNIT SECE"/>
    <property type="match status" value="1"/>
</dbReference>